<dbReference type="PANTHER" id="PTHR33175:SF2">
    <property type="entry name" value="INTEGRATION HOST FACTOR SUBUNIT ALPHA"/>
    <property type="match status" value="1"/>
</dbReference>
<evidence type="ECO:0000256" key="1">
    <source>
        <dbReference type="ARBA" id="ARBA00010529"/>
    </source>
</evidence>
<evidence type="ECO:0000256" key="3">
    <source>
        <dbReference type="RuleBase" id="RU003939"/>
    </source>
</evidence>
<evidence type="ECO:0000313" key="4">
    <source>
        <dbReference type="EMBL" id="ARN83314.1"/>
    </source>
</evidence>
<reference evidence="4 5" key="1">
    <citation type="submission" date="2017-02" db="EMBL/GenBank/DDBJ databases">
        <authorList>
            <person name="Peterson S.W."/>
        </authorList>
    </citation>
    <scope>NUCLEOTIDE SEQUENCE [LARGE SCALE GENOMIC DNA]</scope>
    <source>
        <strain evidence="4 5">S285</strain>
    </source>
</reference>
<dbReference type="Gene3D" id="4.10.520.10">
    <property type="entry name" value="IHF-like DNA-binding proteins"/>
    <property type="match status" value="1"/>
</dbReference>
<sequence length="94" mass="10658">MTRSDIAAAIKKRVPKLSRREATRLLDCVLQEIAEALLQGEECVKLHEFGTFFARERAARRGRNPRTGETAVLPRRKALNFRPSTALKERINGV</sequence>
<dbReference type="SMART" id="SM00411">
    <property type="entry name" value="BHL"/>
    <property type="match status" value="1"/>
</dbReference>
<dbReference type="GO" id="GO:0003677">
    <property type="term" value="F:DNA binding"/>
    <property type="evidence" value="ECO:0007669"/>
    <property type="project" value="UniProtKB-KW"/>
</dbReference>
<dbReference type="InterPro" id="IPR000119">
    <property type="entry name" value="Hist_DNA-bd"/>
</dbReference>
<organism evidence="4 5">
    <name type="scientific">Methylocystis bryophila</name>
    <dbReference type="NCBI Taxonomy" id="655015"/>
    <lineage>
        <taxon>Bacteria</taxon>
        <taxon>Pseudomonadati</taxon>
        <taxon>Pseudomonadota</taxon>
        <taxon>Alphaproteobacteria</taxon>
        <taxon>Hyphomicrobiales</taxon>
        <taxon>Methylocystaceae</taxon>
        <taxon>Methylocystis</taxon>
    </lineage>
</organism>
<dbReference type="KEGG" id="mbry:B1812_02885"/>
<dbReference type="PRINTS" id="PR01727">
    <property type="entry name" value="DNABINDINGHU"/>
</dbReference>
<dbReference type="InterPro" id="IPR010992">
    <property type="entry name" value="IHF-like_DNA-bd_dom_sf"/>
</dbReference>
<accession>A0A1W6N0B9</accession>
<gene>
    <name evidence="4" type="ORF">B1812_02885</name>
</gene>
<dbReference type="SUPFAM" id="SSF47729">
    <property type="entry name" value="IHF-like DNA-binding proteins"/>
    <property type="match status" value="1"/>
</dbReference>
<dbReference type="GO" id="GO:0030527">
    <property type="term" value="F:structural constituent of chromatin"/>
    <property type="evidence" value="ECO:0007669"/>
    <property type="project" value="InterPro"/>
</dbReference>
<name>A0A1W6N0B9_9HYPH</name>
<dbReference type="Proteomes" id="UP000193978">
    <property type="component" value="Chromosome"/>
</dbReference>
<proteinExistence type="inferred from homology"/>
<dbReference type="PANTHER" id="PTHR33175">
    <property type="entry name" value="DNA-BINDING PROTEIN HU"/>
    <property type="match status" value="1"/>
</dbReference>
<protein>
    <recommendedName>
        <fullName evidence="6">Integration host factor subunit beta</fullName>
    </recommendedName>
</protein>
<dbReference type="GO" id="GO:0005829">
    <property type="term" value="C:cytosol"/>
    <property type="evidence" value="ECO:0007669"/>
    <property type="project" value="TreeGrafter"/>
</dbReference>
<keyword evidence="2" id="KW-0238">DNA-binding</keyword>
<evidence type="ECO:0000313" key="5">
    <source>
        <dbReference type="Proteomes" id="UP000193978"/>
    </source>
</evidence>
<dbReference type="STRING" id="655015.B1812_02885"/>
<dbReference type="EMBL" id="CP019948">
    <property type="protein sequence ID" value="ARN83314.1"/>
    <property type="molecule type" value="Genomic_DNA"/>
</dbReference>
<comment type="similarity">
    <text evidence="1 3">Belongs to the bacterial histone-like protein family.</text>
</comment>
<dbReference type="Pfam" id="PF00216">
    <property type="entry name" value="Bac_DNA_binding"/>
    <property type="match status" value="1"/>
</dbReference>
<evidence type="ECO:0008006" key="6">
    <source>
        <dbReference type="Google" id="ProtNLM"/>
    </source>
</evidence>
<evidence type="ECO:0000256" key="2">
    <source>
        <dbReference type="ARBA" id="ARBA00023125"/>
    </source>
</evidence>
<keyword evidence="5" id="KW-1185">Reference proteome</keyword>
<dbReference type="AlphaFoldDB" id="A0A1W6N0B9"/>